<dbReference type="AlphaFoldDB" id="A0A433RU94"/>
<gene>
    <name evidence="1" type="ORF">QI30_12525</name>
</gene>
<evidence type="ECO:0000313" key="2">
    <source>
        <dbReference type="Proteomes" id="UP000288623"/>
    </source>
</evidence>
<sequence>MIEKQLQEVELIIFIEDEDDMAESLEDLKAYAKTYELDHVEVAAQHKETVDDERVKYIVTLEISRDSENLGRKYETEEQKVFGFGD</sequence>
<evidence type="ECO:0000313" key="1">
    <source>
        <dbReference type="EMBL" id="RUS55731.1"/>
    </source>
</evidence>
<organism evidence="1 2">
    <name type="scientific">Candidatus Kurthia intestinigallinarum</name>
    <dbReference type="NCBI Taxonomy" id="1562256"/>
    <lineage>
        <taxon>Bacteria</taxon>
        <taxon>Bacillati</taxon>
        <taxon>Bacillota</taxon>
        <taxon>Bacilli</taxon>
        <taxon>Bacillales</taxon>
        <taxon>Caryophanaceae</taxon>
        <taxon>Kurthia</taxon>
    </lineage>
</organism>
<keyword evidence="2" id="KW-1185">Reference proteome</keyword>
<dbReference type="Proteomes" id="UP000288623">
    <property type="component" value="Unassembled WGS sequence"/>
</dbReference>
<proteinExistence type="predicted"/>
<dbReference type="EMBL" id="JTFC01000031">
    <property type="protein sequence ID" value="RUS55731.1"/>
    <property type="molecule type" value="Genomic_DNA"/>
</dbReference>
<accession>A0A433RU94</accession>
<comment type="caution">
    <text evidence="1">The sequence shown here is derived from an EMBL/GenBank/DDBJ whole genome shotgun (WGS) entry which is preliminary data.</text>
</comment>
<dbReference type="OrthoDB" id="2903312at2"/>
<dbReference type="RefSeq" id="WP_126990984.1">
    <property type="nucleotide sequence ID" value="NZ_JTFC01000031.1"/>
</dbReference>
<protein>
    <submittedName>
        <fullName evidence="1">Uncharacterized protein</fullName>
    </submittedName>
</protein>
<reference evidence="1 2" key="1">
    <citation type="submission" date="2014-11" db="EMBL/GenBank/DDBJ databases">
        <title>Genome sequence and analysis of novel Kurthia sp.</title>
        <authorList>
            <person name="Lawson J.N."/>
            <person name="Gonzalez J.E."/>
            <person name="Rinauldi L."/>
            <person name="Xuan Z."/>
            <person name="Firman A."/>
            <person name="Shaddox L."/>
            <person name="Trudeau A."/>
            <person name="Shah S."/>
            <person name="Reiman D."/>
        </authorList>
    </citation>
    <scope>NUCLEOTIDE SEQUENCE [LARGE SCALE GENOMIC DNA]</scope>
    <source>
        <strain evidence="1 2">3B1D</strain>
    </source>
</reference>
<name>A0A433RU94_9BACL</name>